<sequence>MDDQSLRPAKRTRGSYARLICFRCRERRIKCLLANDGSVQPSSEPQPSEKACQRCQQHGLECIVRKTTLGRPNNQKRQRVPSPNSTLSHRQQSKSPTPDEEELVLLTLNEESDSSRKLRASALDQGTGGQVLGEVNRAFELTSALLAQDRRFGTTATGLKSLGPKSLTDLLSVELVELLDQQPLALIDNQQAASHTLSGNLYGTLIHALQQRLGLHNAPGLLRTALDNHDPREEIRRLAINSLRWCASLLFCCNLDIEEAETTRSETRGSEAALKHALESVHEAIHRHFLSECFLLFYALRYHVDDWLATREVAADWKSIPKLAAHIEAHVGLRRQRRQDLDEGLTRFYFDHGPVEEGLALAQLLNMEHGEGYSDVLSLAMFYAIMGGTQTMGDLDLQKQYPMVQLSEYYTKRVDHEASIASNPVKSEIFAFLDRYGDAHMDALERRLTEFINTTSDATLQGVPFVGPPRHTCANVLMACKAIAENNAVRIKIDGSLHERVDMQLILFQEAARRLEAMEANGDTSDAIARGSVLAASAKLVRALHRVMWQWKRNYAIGKTTLKQQQQQKPVDEARSGPKNTVVVPPNMNWVPGWHPEDPFADSLFDDWNNWSQLGPNDLSGLFTYDFDIGDGVQTVPSGGAEH</sequence>
<evidence type="ECO:0000313" key="1">
    <source>
        <dbReference type="EMBL" id="KAK3706012.1"/>
    </source>
</evidence>
<comment type="caution">
    <text evidence="1">The sequence shown here is derived from an EMBL/GenBank/DDBJ whole genome shotgun (WGS) entry which is preliminary data.</text>
</comment>
<keyword evidence="2" id="KW-1185">Reference proteome</keyword>
<organism evidence="1 2">
    <name type="scientific">Vermiconidia calcicola</name>
    <dbReference type="NCBI Taxonomy" id="1690605"/>
    <lineage>
        <taxon>Eukaryota</taxon>
        <taxon>Fungi</taxon>
        <taxon>Dikarya</taxon>
        <taxon>Ascomycota</taxon>
        <taxon>Pezizomycotina</taxon>
        <taxon>Dothideomycetes</taxon>
        <taxon>Dothideomycetidae</taxon>
        <taxon>Mycosphaerellales</taxon>
        <taxon>Extremaceae</taxon>
        <taxon>Vermiconidia</taxon>
    </lineage>
</organism>
<gene>
    <name evidence="1" type="ORF">LTR37_013006</name>
</gene>
<dbReference type="Proteomes" id="UP001281147">
    <property type="component" value="Unassembled WGS sequence"/>
</dbReference>
<protein>
    <submittedName>
        <fullName evidence="1">Uncharacterized protein</fullName>
    </submittedName>
</protein>
<dbReference type="EMBL" id="JAUTXU010000124">
    <property type="protein sequence ID" value="KAK3706012.1"/>
    <property type="molecule type" value="Genomic_DNA"/>
</dbReference>
<reference evidence="1" key="1">
    <citation type="submission" date="2023-07" db="EMBL/GenBank/DDBJ databases">
        <title>Black Yeasts Isolated from many extreme environments.</title>
        <authorList>
            <person name="Coleine C."/>
            <person name="Stajich J.E."/>
            <person name="Selbmann L."/>
        </authorList>
    </citation>
    <scope>NUCLEOTIDE SEQUENCE</scope>
    <source>
        <strain evidence="1">CCFEE 5714</strain>
    </source>
</reference>
<accession>A0ACC3MXM1</accession>
<evidence type="ECO:0000313" key="2">
    <source>
        <dbReference type="Proteomes" id="UP001281147"/>
    </source>
</evidence>
<proteinExistence type="predicted"/>
<name>A0ACC3MXM1_9PEZI</name>